<dbReference type="InParanoid" id="Q74ZN2"/>
<comment type="subcellular location">
    <subcellularLocation>
        <location evidence="1">Nucleus</location>
    </subcellularLocation>
</comment>
<dbReference type="eggNOG" id="KOG2022">
    <property type="taxonomic scope" value="Eukaryota"/>
</dbReference>
<dbReference type="GO" id="GO:0005634">
    <property type="term" value="C:nucleus"/>
    <property type="evidence" value="ECO:0007669"/>
    <property type="project" value="UniProtKB-SubCell"/>
</dbReference>
<reference evidence="5 6" key="1">
    <citation type="journal article" date="2004" name="Science">
        <title>The Ashbya gossypii genome as a tool for mapping the ancient Saccharomyces cerevisiae genome.</title>
        <authorList>
            <person name="Dietrich F.S."/>
            <person name="Voegeli S."/>
            <person name="Brachat S."/>
            <person name="Lerch A."/>
            <person name="Gates K."/>
            <person name="Steiner S."/>
            <person name="Mohr C."/>
            <person name="Pohlmann R."/>
            <person name="Luedi P."/>
            <person name="Choi S."/>
            <person name="Wing R.A."/>
            <person name="Flavier A."/>
            <person name="Gaffney T.D."/>
            <person name="Philippsen P."/>
        </authorList>
    </citation>
    <scope>NUCLEOTIDE SEQUENCE [LARGE SCALE GENOMIC DNA]</scope>
    <source>
        <strain evidence="6">ATCC 10895 / CBS 109.51 / FGSC 9923 / NRRL Y-1056</strain>
    </source>
</reference>
<dbReference type="AlphaFoldDB" id="Q74ZN2"/>
<dbReference type="PANTHER" id="PTHR12363:SF33">
    <property type="entry name" value="IMPORTIN-13"/>
    <property type="match status" value="1"/>
</dbReference>
<dbReference type="KEGG" id="ago:AGOS_AGR166W"/>
<name>Q74ZN2_EREGS</name>
<evidence type="ECO:0000313" key="6">
    <source>
        <dbReference type="Proteomes" id="UP000000591"/>
    </source>
</evidence>
<organism evidence="5 6">
    <name type="scientific">Eremothecium gossypii (strain ATCC 10895 / CBS 109.51 / FGSC 9923 / NRRL Y-1056)</name>
    <name type="common">Yeast</name>
    <name type="synonym">Ashbya gossypii</name>
    <dbReference type="NCBI Taxonomy" id="284811"/>
    <lineage>
        <taxon>Eukaryota</taxon>
        <taxon>Fungi</taxon>
        <taxon>Dikarya</taxon>
        <taxon>Ascomycota</taxon>
        <taxon>Saccharomycotina</taxon>
        <taxon>Saccharomycetes</taxon>
        <taxon>Saccharomycetales</taxon>
        <taxon>Saccharomycetaceae</taxon>
        <taxon>Eremothecium</taxon>
    </lineage>
</organism>
<dbReference type="GeneID" id="4623134"/>
<dbReference type="InterPro" id="IPR016024">
    <property type="entry name" value="ARM-type_fold"/>
</dbReference>
<dbReference type="GO" id="GO:0006606">
    <property type="term" value="P:protein import into nucleus"/>
    <property type="evidence" value="ECO:0000318"/>
    <property type="project" value="GO_Central"/>
</dbReference>
<gene>
    <name evidence="5" type="ORF">AGOS_AGR166W</name>
</gene>
<dbReference type="Gene3D" id="1.25.10.10">
    <property type="entry name" value="Leucine-rich Repeat Variant"/>
    <property type="match status" value="1"/>
</dbReference>
<dbReference type="OrthoDB" id="2016913at2759"/>
<evidence type="ECO:0000256" key="1">
    <source>
        <dbReference type="ARBA" id="ARBA00004123"/>
    </source>
</evidence>
<dbReference type="OMA" id="WMLQYMN"/>
<evidence type="ECO:0000256" key="3">
    <source>
        <dbReference type="ARBA" id="ARBA00022448"/>
    </source>
</evidence>
<proteinExistence type="inferred from homology"/>
<keyword evidence="4" id="KW-0539">Nucleus</keyword>
<keyword evidence="3" id="KW-0813">Transport</keyword>
<evidence type="ECO:0000256" key="4">
    <source>
        <dbReference type="ARBA" id="ARBA00023242"/>
    </source>
</evidence>
<comment type="similarity">
    <text evidence="2">Belongs to the importin beta family.</text>
</comment>
<evidence type="ECO:0000313" key="5">
    <source>
        <dbReference type="EMBL" id="AAS54656.1"/>
    </source>
</evidence>
<accession>Q74ZN2</accession>
<dbReference type="STRING" id="284811.Q74ZN2"/>
<evidence type="ECO:0000256" key="2">
    <source>
        <dbReference type="ARBA" id="ARBA00007991"/>
    </source>
</evidence>
<keyword evidence="6" id="KW-1185">Reference proteome</keyword>
<protein>
    <submittedName>
        <fullName evidence="5">AGR166Wp</fullName>
    </submittedName>
</protein>
<dbReference type="Pfam" id="PF18806">
    <property type="entry name" value="Importin_rep_3"/>
    <property type="match status" value="1"/>
</dbReference>
<sequence length="1013" mass="114072">MAHALLSVEDDAQGLINYFGALTYTVQLYRNSETETQQAALLEGNLVHFARLLGTYLAAPEKRFLQVLRKLMSNLARLFIKVNQKTAGSGDPTWKNPVHTILFLLHAYRQGDRSRWHLGDAQLSETVRASLHVEIPFEELIGFLDSSAELNRQMLLCVRVLAEDLTSEQSRRSPLHDVNALVRKHLYITAMAMINHTLEQSMLPENCLYAAAETVVFEAITAWIEYVSLVRTNSPDYMDLTDLFEHLIRLMCISCDGSFPFADTVIRILSSVLSHHPELMNVDLRVQLESIFLGVTRSDDQQVSRQSHEWMLLYMNHLVAAGAYDGLSDLATCVVGFLNLNCLDISSRLFTRAHNDTSQIQQYIKVLLQLTNFPAAPVLQEVYSVHMTTFWQDLCDSYYGLSADVLRPDGPAIAEDVFGQLVDIYLPKVSLINKLKIIDGTIGDAEQTRGSISKFEYFRNEVATLVAQSWMILGNSKLTNQLILKVCEQQRQSGSVDLFQVECMAFLLERLLEGVDLEETPQLCELIRESELMEYIMYLLNAGCKQHMHTEGLEKLKLQFVDTGSALLRNLLTYFKVNQDSLIHVVGNIFSCMAECSRFNSPDDTNDIEASLMQTFTALCNQCRHEMVPLFPSLLGIMEQMLSPASNTSKSVRRDMVRSVSFIIQAGSSQDPISLGKDINNMLDLFCATTDVADKKSTNALLTYILELGQGLEDCSGGGIDVAGHKVLEKHVQADLQQIHDKVLSVIYAGCKQHNGDTNLIQTSCLILGLNVQSKPPHLFRFTVPQILDFLFAQLALCNLGACLPHMIRLLERLLVHQLDAFSQEQFDHLLLSFFVQHYALIAEDPDLIHSMGTFFVTALQKKPAFVLRSAHMHSFVLPRFLDYIAAQESLTIRAAVRFWSLFLKNRYLPDDRAAVTACMSLIGPQLVSNTMRALFHVRRSEINSYTDILRALVASYPIQTKAWLSATMAKLDGRPEVHARFIESILVTRGSHAASRVVQTWWLACNGLPRMD</sequence>
<dbReference type="InterPro" id="IPR011989">
    <property type="entry name" value="ARM-like"/>
</dbReference>
<dbReference type="EMBL" id="AE016820">
    <property type="protein sequence ID" value="AAS54656.1"/>
    <property type="molecule type" value="Genomic_DNA"/>
</dbReference>
<dbReference type="GO" id="GO:0005737">
    <property type="term" value="C:cytoplasm"/>
    <property type="evidence" value="ECO:0000318"/>
    <property type="project" value="GO_Central"/>
</dbReference>
<dbReference type="HOGENOM" id="CLU_284018_0_0_1"/>
<dbReference type="RefSeq" id="NP_986832.1">
    <property type="nucleotide sequence ID" value="NM_211894.1"/>
</dbReference>
<dbReference type="Proteomes" id="UP000000591">
    <property type="component" value="Chromosome VII"/>
</dbReference>
<dbReference type="SUPFAM" id="SSF48371">
    <property type="entry name" value="ARM repeat"/>
    <property type="match status" value="1"/>
</dbReference>
<dbReference type="PANTHER" id="PTHR12363">
    <property type="entry name" value="TRANSPORTIN 3 AND IMPORTIN 13"/>
    <property type="match status" value="1"/>
</dbReference>
<dbReference type="FunCoup" id="Q74ZN2">
    <property type="interactions" value="246"/>
</dbReference>
<reference evidence="6" key="2">
    <citation type="journal article" date="2013" name="G3 (Bethesda)">
        <title>Genomes of Ashbya fungi isolated from insects reveal four mating-type loci, numerous translocations, lack of transposons, and distinct gene duplications.</title>
        <authorList>
            <person name="Dietrich F.S."/>
            <person name="Voegeli S."/>
            <person name="Kuo S."/>
            <person name="Philippsen P."/>
        </authorList>
    </citation>
    <scope>GENOME REANNOTATION</scope>
    <source>
        <strain evidence="6">ATCC 10895 / CBS 109.51 / FGSC 9923 / NRRL Y-1056</strain>
    </source>
</reference>
<dbReference type="InterPro" id="IPR051345">
    <property type="entry name" value="Importin_beta-like_NTR"/>
</dbReference>
<dbReference type="InterPro" id="IPR040520">
    <property type="entry name" value="Importin_rep_3"/>
</dbReference>